<dbReference type="GO" id="GO:0006741">
    <property type="term" value="P:NADP+ biosynthetic process"/>
    <property type="evidence" value="ECO:0007669"/>
    <property type="project" value="UniProtKB-UniRule"/>
</dbReference>
<accession>A0A4V1ALK2</accession>
<sequence length="268" mass="30102">MRIAIFSNNGKSSNVVATKLKQGILKARNLQLDGLNPELVISIGGDGTLLSAFHHYNDSIDEIRFIGIHTGHLGFYTDWRDNEVDHLVHSLQRDNGQSVSYPLLSLKINYSDGGGSDKLLALNESVLKRVSSTMVTDIYINHQFIEKFRGDGLCTSTPTGSTAYNKSIGGAILDPSLNAIQVSEMASINNRVFRTLGSPMIISPEQTVTIIPKDHYHNVLTCDQMMVHDRPIRSIEYQISNHRIYFARYRHIHFWERVSNSFIGLDNN</sequence>
<dbReference type="AlphaFoldDB" id="A0A4V1ALK2"/>
<dbReference type="Gene3D" id="2.60.200.30">
    <property type="entry name" value="Probable inorganic polyphosphate/atp-NAD kinase, domain 2"/>
    <property type="match status" value="1"/>
</dbReference>
<feature type="binding site" evidence="8">
    <location>
        <begin position="123"/>
        <end position="124"/>
    </location>
    <ligand>
        <name>NAD(+)</name>
        <dbReference type="ChEBI" id="CHEBI:57540"/>
    </ligand>
</feature>
<dbReference type="KEGG" id="lji:ELX58_01705"/>
<comment type="catalytic activity">
    <reaction evidence="7 8">
        <text>NAD(+) + ATP = ADP + NADP(+) + H(+)</text>
        <dbReference type="Rhea" id="RHEA:18629"/>
        <dbReference type="ChEBI" id="CHEBI:15378"/>
        <dbReference type="ChEBI" id="CHEBI:30616"/>
        <dbReference type="ChEBI" id="CHEBI:57540"/>
        <dbReference type="ChEBI" id="CHEBI:58349"/>
        <dbReference type="ChEBI" id="CHEBI:456216"/>
        <dbReference type="EC" id="2.7.1.23"/>
    </reaction>
</comment>
<dbReference type="PANTHER" id="PTHR20275">
    <property type="entry name" value="NAD KINASE"/>
    <property type="match status" value="1"/>
</dbReference>
<feature type="binding site" evidence="8">
    <location>
        <begin position="46"/>
        <end position="47"/>
    </location>
    <ligand>
        <name>NAD(+)</name>
        <dbReference type="ChEBI" id="CHEBI:57540"/>
    </ligand>
</feature>
<feature type="binding site" evidence="8">
    <location>
        <begin position="162"/>
        <end position="167"/>
    </location>
    <ligand>
        <name>NAD(+)</name>
        <dbReference type="ChEBI" id="CHEBI:57540"/>
    </ligand>
</feature>
<feature type="binding site" evidence="8">
    <location>
        <position position="186"/>
    </location>
    <ligand>
        <name>NAD(+)</name>
        <dbReference type="ChEBI" id="CHEBI:57540"/>
    </ligand>
</feature>
<evidence type="ECO:0000256" key="8">
    <source>
        <dbReference type="HAMAP-Rule" id="MF_00361"/>
    </source>
</evidence>
<feature type="binding site" evidence="8">
    <location>
        <position position="149"/>
    </location>
    <ligand>
        <name>NAD(+)</name>
        <dbReference type="ChEBI" id="CHEBI:57540"/>
    </ligand>
</feature>
<dbReference type="InterPro" id="IPR016064">
    <property type="entry name" value="NAD/diacylglycerol_kinase_sf"/>
</dbReference>
<evidence type="ECO:0000256" key="4">
    <source>
        <dbReference type="ARBA" id="ARBA00022840"/>
    </source>
</evidence>
<comment type="subcellular location">
    <subcellularLocation>
        <location evidence="8">Cytoplasm</location>
    </subcellularLocation>
</comment>
<keyword evidence="1 8" id="KW-0808">Transferase</keyword>
<keyword evidence="2 8" id="KW-0547">Nucleotide-binding</keyword>
<comment type="similarity">
    <text evidence="8">Belongs to the NAD kinase family.</text>
</comment>
<evidence type="ECO:0000313" key="10">
    <source>
        <dbReference type="Proteomes" id="UP000294321"/>
    </source>
</evidence>
<dbReference type="RefSeq" id="WP_133441434.1">
    <property type="nucleotide sequence ID" value="NZ_CP034726.1"/>
</dbReference>
<comment type="cofactor">
    <cofactor evidence="8">
        <name>a divalent metal cation</name>
        <dbReference type="ChEBI" id="CHEBI:60240"/>
    </cofactor>
</comment>
<keyword evidence="3 8" id="KW-0418">Kinase</keyword>
<dbReference type="GO" id="GO:0046872">
    <property type="term" value="F:metal ion binding"/>
    <property type="evidence" value="ECO:0007669"/>
    <property type="project" value="UniProtKB-UniRule"/>
</dbReference>
<dbReference type="EC" id="2.7.1.23" evidence="8"/>
<evidence type="ECO:0000256" key="7">
    <source>
        <dbReference type="ARBA" id="ARBA00047925"/>
    </source>
</evidence>
<keyword evidence="8" id="KW-0963">Cytoplasm</keyword>
<dbReference type="GO" id="GO:0005524">
    <property type="term" value="F:ATP binding"/>
    <property type="evidence" value="ECO:0007669"/>
    <property type="project" value="UniProtKB-KW"/>
</dbReference>
<dbReference type="InterPro" id="IPR017437">
    <property type="entry name" value="ATP-NAD_kinase_PpnK-typ_C"/>
</dbReference>
<dbReference type="Pfam" id="PF01513">
    <property type="entry name" value="NAD_kinase"/>
    <property type="match status" value="1"/>
</dbReference>
<feature type="active site" description="Proton acceptor" evidence="8">
    <location>
        <position position="46"/>
    </location>
</feature>
<dbReference type="InterPro" id="IPR017438">
    <property type="entry name" value="ATP-NAD_kinase_N"/>
</dbReference>
<evidence type="ECO:0000256" key="6">
    <source>
        <dbReference type="ARBA" id="ARBA00023027"/>
    </source>
</evidence>
<dbReference type="GO" id="GO:0051287">
    <property type="term" value="F:NAD binding"/>
    <property type="evidence" value="ECO:0007669"/>
    <property type="project" value="UniProtKB-ARBA"/>
</dbReference>
<dbReference type="SUPFAM" id="SSF111331">
    <property type="entry name" value="NAD kinase/diacylglycerol kinase-like"/>
    <property type="match status" value="1"/>
</dbReference>
<keyword evidence="10" id="KW-1185">Reference proteome</keyword>
<proteinExistence type="inferred from homology"/>
<evidence type="ECO:0000256" key="3">
    <source>
        <dbReference type="ARBA" id="ARBA00022777"/>
    </source>
</evidence>
<reference evidence="10" key="1">
    <citation type="submission" date="2018-12" db="EMBL/GenBank/DDBJ databases">
        <title>A new species of lactobacillus.</title>
        <authorList>
            <person name="Jian Y."/>
            <person name="Xin L."/>
            <person name="Hong Z.J."/>
            <person name="Ming L.Z."/>
            <person name="Hong X.Z."/>
        </authorList>
    </citation>
    <scope>NUCLEOTIDE SEQUENCE [LARGE SCALE GENOMIC DNA]</scope>
    <source>
        <strain evidence="10">HSLZ-75</strain>
    </source>
</reference>
<feature type="binding site" evidence="8">
    <location>
        <position position="151"/>
    </location>
    <ligand>
        <name>NAD(+)</name>
        <dbReference type="ChEBI" id="CHEBI:57540"/>
    </ligand>
</feature>
<evidence type="ECO:0000313" key="9">
    <source>
        <dbReference type="EMBL" id="QBP17889.1"/>
    </source>
</evidence>
<dbReference type="Pfam" id="PF20143">
    <property type="entry name" value="NAD_kinase_C"/>
    <property type="match status" value="1"/>
</dbReference>
<evidence type="ECO:0000256" key="2">
    <source>
        <dbReference type="ARBA" id="ARBA00022741"/>
    </source>
</evidence>
<name>A0A4V1ALK2_9LACO</name>
<dbReference type="Gene3D" id="3.40.50.10330">
    <property type="entry name" value="Probable inorganic polyphosphate/atp-NAD kinase, domain 1"/>
    <property type="match status" value="1"/>
</dbReference>
<keyword evidence="4 8" id="KW-0067">ATP-binding</keyword>
<organism evidence="9 10">
    <name type="scientific">Acetilactobacillus jinshanensis</name>
    <dbReference type="NCBI Taxonomy" id="1720083"/>
    <lineage>
        <taxon>Bacteria</taxon>
        <taxon>Bacillati</taxon>
        <taxon>Bacillota</taxon>
        <taxon>Bacilli</taxon>
        <taxon>Lactobacillales</taxon>
        <taxon>Lactobacillaceae</taxon>
        <taxon>Acetilactobacillus</taxon>
    </lineage>
</organism>
<dbReference type="Proteomes" id="UP000294321">
    <property type="component" value="Chromosome"/>
</dbReference>
<dbReference type="HAMAP" id="MF_00361">
    <property type="entry name" value="NAD_kinase"/>
    <property type="match status" value="1"/>
</dbReference>
<dbReference type="GO" id="GO:0003951">
    <property type="term" value="F:NAD+ kinase activity"/>
    <property type="evidence" value="ECO:0007669"/>
    <property type="project" value="UniProtKB-UniRule"/>
</dbReference>
<dbReference type="NCBIfam" id="NF003424">
    <property type="entry name" value="PRK04885.1"/>
    <property type="match status" value="1"/>
</dbReference>
<dbReference type="PANTHER" id="PTHR20275:SF0">
    <property type="entry name" value="NAD KINASE"/>
    <property type="match status" value="1"/>
</dbReference>
<keyword evidence="5 8" id="KW-0521">NADP</keyword>
<dbReference type="InterPro" id="IPR002504">
    <property type="entry name" value="NADK"/>
</dbReference>
<keyword evidence="6 8" id="KW-0520">NAD</keyword>
<comment type="function">
    <text evidence="8">Involved in the regulation of the intracellular balance of NAD and NADP, and is a key enzyme in the biosynthesis of NADP. Catalyzes specifically the phosphorylation on 2'-hydroxyl of the adenosine moiety of NAD to yield NADP.</text>
</comment>
<dbReference type="GO" id="GO:0019674">
    <property type="term" value="P:NAD+ metabolic process"/>
    <property type="evidence" value="ECO:0007669"/>
    <property type="project" value="InterPro"/>
</dbReference>
<dbReference type="EMBL" id="CP034726">
    <property type="protein sequence ID" value="QBP17889.1"/>
    <property type="molecule type" value="Genomic_DNA"/>
</dbReference>
<comment type="caution">
    <text evidence="8">Lacks conserved residue(s) required for the propagation of feature annotation.</text>
</comment>
<evidence type="ECO:0000256" key="1">
    <source>
        <dbReference type="ARBA" id="ARBA00022679"/>
    </source>
</evidence>
<protein>
    <recommendedName>
        <fullName evidence="8">NAD kinase</fullName>
        <ecNumber evidence="8">2.7.1.23</ecNumber>
    </recommendedName>
    <alternativeName>
        <fullName evidence="8">ATP-dependent NAD kinase</fullName>
    </alternativeName>
</protein>
<dbReference type="OrthoDB" id="9774737at2"/>
<gene>
    <name evidence="8" type="primary">nadK</name>
    <name evidence="9" type="ORF">ELX58_01705</name>
</gene>
<dbReference type="GO" id="GO:0005737">
    <property type="term" value="C:cytoplasm"/>
    <property type="evidence" value="ECO:0007669"/>
    <property type="project" value="UniProtKB-SubCell"/>
</dbReference>
<evidence type="ECO:0000256" key="5">
    <source>
        <dbReference type="ARBA" id="ARBA00022857"/>
    </source>
</evidence>